<dbReference type="PANTHER" id="PTHR43149">
    <property type="entry name" value="ENOYL-COA HYDRATASE"/>
    <property type="match status" value="1"/>
</dbReference>
<sequence length="280" mass="31085">MNQNYECFQLSIQAQIAHIQLSRPEKANSLNLSFWREFPQVIQQLHKSGQIRALIISAQGKVFCGGLDLSMFSNQAEFHAQNAVARESIMQSLALMQDALTCLEKVRFPVIAAVHGSCVGAGFDLIAACDFCFVTPQAKFRIEETNIGMMADIGVLQRIPHQIPFNLARYLAFTGDTLLAEDAYRLGLAVKILETPEALLEHSFSIAKNIAVKPPVAMQGIKRSLLYSRDHNVAQALDHTVMLQSAILNGQDILTMVQSRMSEASPQFENLHPIQFAETQ</sequence>
<dbReference type="InterPro" id="IPR045002">
    <property type="entry name" value="Ech1-like"/>
</dbReference>
<dbReference type="Proteomes" id="UP000293483">
    <property type="component" value="Unassembled WGS sequence"/>
</dbReference>
<dbReference type="SUPFAM" id="SSF52096">
    <property type="entry name" value="ClpP/crotonase"/>
    <property type="match status" value="1"/>
</dbReference>
<dbReference type="Pfam" id="PF00378">
    <property type="entry name" value="ECH_1"/>
    <property type="match status" value="1"/>
</dbReference>
<organism evidence="6 7">
    <name type="scientific">Acinetobacter bouvetii</name>
    <dbReference type="NCBI Taxonomy" id="202951"/>
    <lineage>
        <taxon>Bacteria</taxon>
        <taxon>Pseudomonadati</taxon>
        <taxon>Pseudomonadota</taxon>
        <taxon>Gammaproteobacteria</taxon>
        <taxon>Moraxellales</taxon>
        <taxon>Moraxellaceae</taxon>
        <taxon>Acinetobacter</taxon>
    </lineage>
</organism>
<keyword evidence="3" id="KW-0276">Fatty acid metabolism</keyword>
<evidence type="ECO:0000256" key="2">
    <source>
        <dbReference type="ARBA" id="ARBA00005254"/>
    </source>
</evidence>
<comment type="similarity">
    <text evidence="2">Belongs to the enoyl-CoA hydratase/isomerase family.</text>
</comment>
<gene>
    <name evidence="6" type="ORF">EXE25_12430</name>
</gene>
<dbReference type="Gene3D" id="1.10.12.10">
    <property type="entry name" value="Lyase 2-enoyl-coa Hydratase, Chain A, domain 2"/>
    <property type="match status" value="1"/>
</dbReference>
<protein>
    <submittedName>
        <fullName evidence="6">Enoyl-CoA hydratase</fullName>
    </submittedName>
</protein>
<dbReference type="InterPro" id="IPR014748">
    <property type="entry name" value="Enoyl-CoA_hydra_C"/>
</dbReference>
<evidence type="ECO:0000313" key="7">
    <source>
        <dbReference type="Proteomes" id="UP000293483"/>
    </source>
</evidence>
<evidence type="ECO:0000256" key="4">
    <source>
        <dbReference type="ARBA" id="ARBA00023098"/>
    </source>
</evidence>
<keyword evidence="5" id="KW-0413">Isomerase</keyword>
<name>A0A4Q7AVY4_9GAMM</name>
<keyword evidence="4" id="KW-0443">Lipid metabolism</keyword>
<dbReference type="PANTHER" id="PTHR43149:SF1">
    <property type="entry name" value="DELTA(3,5)-DELTA(2,4)-DIENOYL-COA ISOMERASE, MITOCHONDRIAL"/>
    <property type="match status" value="1"/>
</dbReference>
<comment type="caution">
    <text evidence="6">The sequence shown here is derived from an EMBL/GenBank/DDBJ whole genome shotgun (WGS) entry which is preliminary data.</text>
</comment>
<dbReference type="Gene3D" id="3.90.226.10">
    <property type="entry name" value="2-enoyl-CoA Hydratase, Chain A, domain 1"/>
    <property type="match status" value="1"/>
</dbReference>
<reference evidence="6 7" key="1">
    <citation type="submission" date="2019-02" db="EMBL/GenBank/DDBJ databases">
        <title>The Batch Genome Submission of Acinetobacter spp. strains.</title>
        <authorList>
            <person name="Qin J."/>
            <person name="Hu Y."/>
            <person name="Ye H."/>
            <person name="Wei L."/>
            <person name="Feng Y."/>
            <person name="Zong Z."/>
        </authorList>
    </citation>
    <scope>NUCLEOTIDE SEQUENCE [LARGE SCALE GENOMIC DNA]</scope>
    <source>
        <strain evidence="6 7">WCHABo060081</strain>
    </source>
</reference>
<dbReference type="CDD" id="cd06558">
    <property type="entry name" value="crotonase-like"/>
    <property type="match status" value="1"/>
</dbReference>
<dbReference type="AlphaFoldDB" id="A0A4Q7AVY4"/>
<dbReference type="GO" id="GO:0051750">
    <property type="term" value="F:delta(3,5)-delta(2,4)-dienoyl-CoA isomerase activity"/>
    <property type="evidence" value="ECO:0007669"/>
    <property type="project" value="TreeGrafter"/>
</dbReference>
<dbReference type="UniPathway" id="UPA00659"/>
<evidence type="ECO:0000313" key="6">
    <source>
        <dbReference type="EMBL" id="RZG65956.1"/>
    </source>
</evidence>
<accession>A0A4Q7AVY4</accession>
<dbReference type="GO" id="GO:0006635">
    <property type="term" value="P:fatty acid beta-oxidation"/>
    <property type="evidence" value="ECO:0007669"/>
    <property type="project" value="UniProtKB-UniPathway"/>
</dbReference>
<dbReference type="RefSeq" id="WP_086208708.1">
    <property type="nucleotide sequence ID" value="NZ_SGSU01000013.1"/>
</dbReference>
<dbReference type="InterPro" id="IPR029045">
    <property type="entry name" value="ClpP/crotonase-like_dom_sf"/>
</dbReference>
<evidence type="ECO:0000256" key="1">
    <source>
        <dbReference type="ARBA" id="ARBA00005005"/>
    </source>
</evidence>
<dbReference type="EMBL" id="SGSU01000013">
    <property type="protein sequence ID" value="RZG65956.1"/>
    <property type="molecule type" value="Genomic_DNA"/>
</dbReference>
<evidence type="ECO:0000256" key="3">
    <source>
        <dbReference type="ARBA" id="ARBA00022832"/>
    </source>
</evidence>
<comment type="pathway">
    <text evidence="1">Lipid metabolism; fatty acid beta-oxidation.</text>
</comment>
<dbReference type="InterPro" id="IPR001753">
    <property type="entry name" value="Enoyl-CoA_hydra/iso"/>
</dbReference>
<proteinExistence type="inferred from homology"/>
<evidence type="ECO:0000256" key="5">
    <source>
        <dbReference type="ARBA" id="ARBA00023235"/>
    </source>
</evidence>